<reference evidence="2 3" key="1">
    <citation type="submission" date="2016-04" db="EMBL/GenBank/DDBJ databases">
        <title>A degradative enzymes factory behind the ericoid mycorrhizal symbiosis.</title>
        <authorList>
            <consortium name="DOE Joint Genome Institute"/>
            <person name="Martino E."/>
            <person name="Morin E."/>
            <person name="Grelet G."/>
            <person name="Kuo A."/>
            <person name="Kohler A."/>
            <person name="Daghino S."/>
            <person name="Barry K."/>
            <person name="Choi C."/>
            <person name="Cichocki N."/>
            <person name="Clum A."/>
            <person name="Copeland A."/>
            <person name="Hainaut M."/>
            <person name="Haridas S."/>
            <person name="Labutti K."/>
            <person name="Lindquist E."/>
            <person name="Lipzen A."/>
            <person name="Khouja H.-R."/>
            <person name="Murat C."/>
            <person name="Ohm R."/>
            <person name="Olson A."/>
            <person name="Spatafora J."/>
            <person name="Veneault-Fourrey C."/>
            <person name="Henrissat B."/>
            <person name="Grigoriev I."/>
            <person name="Martin F."/>
            <person name="Perotto S."/>
        </authorList>
    </citation>
    <scope>NUCLEOTIDE SEQUENCE [LARGE SCALE GENOMIC DNA]</scope>
    <source>
        <strain evidence="2 3">F</strain>
    </source>
</reference>
<feature type="region of interest" description="Disordered" evidence="1">
    <location>
        <begin position="114"/>
        <end position="157"/>
    </location>
</feature>
<dbReference type="OrthoDB" id="10486756at2759"/>
<dbReference type="AlphaFoldDB" id="A0A2J6REL8"/>
<organism evidence="2 3">
    <name type="scientific">Hyaloscypha variabilis (strain UAMH 11265 / GT02V1 / F)</name>
    <name type="common">Meliniomyces variabilis</name>
    <dbReference type="NCBI Taxonomy" id="1149755"/>
    <lineage>
        <taxon>Eukaryota</taxon>
        <taxon>Fungi</taxon>
        <taxon>Dikarya</taxon>
        <taxon>Ascomycota</taxon>
        <taxon>Pezizomycotina</taxon>
        <taxon>Leotiomycetes</taxon>
        <taxon>Helotiales</taxon>
        <taxon>Hyaloscyphaceae</taxon>
        <taxon>Hyaloscypha</taxon>
        <taxon>Hyaloscypha variabilis</taxon>
    </lineage>
</organism>
<proteinExistence type="predicted"/>
<feature type="compositionally biased region" description="Polar residues" evidence="1">
    <location>
        <begin position="139"/>
        <end position="149"/>
    </location>
</feature>
<dbReference type="EMBL" id="KZ613950">
    <property type="protein sequence ID" value="PMD36958.1"/>
    <property type="molecule type" value="Genomic_DNA"/>
</dbReference>
<accession>A0A2J6REL8</accession>
<dbReference type="Proteomes" id="UP000235786">
    <property type="component" value="Unassembled WGS sequence"/>
</dbReference>
<feature type="compositionally biased region" description="Low complexity" evidence="1">
    <location>
        <begin position="114"/>
        <end position="132"/>
    </location>
</feature>
<gene>
    <name evidence="2" type="ORF">L207DRAFT_601319</name>
</gene>
<evidence type="ECO:0000313" key="2">
    <source>
        <dbReference type="EMBL" id="PMD36958.1"/>
    </source>
</evidence>
<evidence type="ECO:0000256" key="1">
    <source>
        <dbReference type="SAM" id="MobiDB-lite"/>
    </source>
</evidence>
<protein>
    <submittedName>
        <fullName evidence="2">Uncharacterized protein</fullName>
    </submittedName>
</protein>
<evidence type="ECO:0000313" key="3">
    <source>
        <dbReference type="Proteomes" id="UP000235786"/>
    </source>
</evidence>
<feature type="region of interest" description="Disordered" evidence="1">
    <location>
        <begin position="175"/>
        <end position="195"/>
    </location>
</feature>
<sequence>MAYQSMLPQILEYATTHPRNFPPESSSLGLIVPAKNIHLKYDFHIKLARTQIETGETVVPQGEEEAFATFMADAWTFWAFWDYNALEIFLGSLASRFVEVTNNRMPESFQLLTAQSATAPETSTSTLTSLPRTQRESAADTTVTHSPATETGWGKSADSLADSVSSLSLFRNASLEPGSKQESTSPKQEIERWKTQLRDRDSVIARLQDKLSAMTPSADIGIAIRHRFVEKERISFGKISGQSIDKPRQEIIDKGNAAAHGGNGTVDALLLKHNLIPDENRQIFAEIYGIDVDSYLNLPLKMKKASDIRASVFAEIGIHGGLGTETQRRAVRAVVLQIETLYQALGRADFEQSSEVDELLAQAESMKDEIVKTYKQRFNRNR</sequence>
<keyword evidence="3" id="KW-1185">Reference proteome</keyword>
<name>A0A2J6REL8_HYAVF</name>